<gene>
    <name evidence="1" type="ORF">TI39_contig498g00004</name>
</gene>
<comment type="caution">
    <text evidence="1">The sequence shown here is derived from an EMBL/GenBank/DDBJ whole genome shotgun (WGS) entry which is preliminary data.</text>
</comment>
<protein>
    <submittedName>
        <fullName evidence="1">Uncharacterized protein</fullName>
    </submittedName>
</protein>
<dbReference type="OrthoDB" id="10487241at2759"/>
<evidence type="ECO:0000313" key="1">
    <source>
        <dbReference type="EMBL" id="KJX97402.1"/>
    </source>
</evidence>
<proteinExistence type="predicted"/>
<evidence type="ECO:0000313" key="2">
    <source>
        <dbReference type="Proteomes" id="UP000033647"/>
    </source>
</evidence>
<dbReference type="EMBL" id="LAFY01000490">
    <property type="protein sequence ID" value="KJX97402.1"/>
    <property type="molecule type" value="Genomic_DNA"/>
</dbReference>
<reference evidence="1 2" key="1">
    <citation type="submission" date="2015-03" db="EMBL/GenBank/DDBJ databases">
        <title>RNA-seq based gene annotation and comparative genomics of four Zymoseptoria species reveal species-specific pathogenicity related genes and transposable element activity.</title>
        <authorList>
            <person name="Grandaubert J."/>
            <person name="Bhattacharyya A."/>
            <person name="Stukenbrock E.H."/>
        </authorList>
    </citation>
    <scope>NUCLEOTIDE SEQUENCE [LARGE SCALE GENOMIC DNA]</scope>
    <source>
        <strain evidence="1 2">Zb18110</strain>
    </source>
</reference>
<dbReference type="AlphaFoldDB" id="A0A0F4GJZ9"/>
<name>A0A0F4GJZ9_9PEZI</name>
<dbReference type="Proteomes" id="UP000033647">
    <property type="component" value="Unassembled WGS sequence"/>
</dbReference>
<sequence length="105" mass="11763">MADLFRPTGGIVTPELRASHDALVSFLETYRVPVYIRAKHGDIYNDIDNLAHLIVGYYIRDDPAGALPVEWWSADLVEHFLAMVFLGTENMSAWDFTLGKPSLPA</sequence>
<keyword evidence="2" id="KW-1185">Reference proteome</keyword>
<accession>A0A0F4GJZ9</accession>
<organism evidence="1 2">
    <name type="scientific">Zymoseptoria brevis</name>
    <dbReference type="NCBI Taxonomy" id="1047168"/>
    <lineage>
        <taxon>Eukaryota</taxon>
        <taxon>Fungi</taxon>
        <taxon>Dikarya</taxon>
        <taxon>Ascomycota</taxon>
        <taxon>Pezizomycotina</taxon>
        <taxon>Dothideomycetes</taxon>
        <taxon>Dothideomycetidae</taxon>
        <taxon>Mycosphaerellales</taxon>
        <taxon>Mycosphaerellaceae</taxon>
        <taxon>Zymoseptoria</taxon>
    </lineage>
</organism>